<dbReference type="AlphaFoldDB" id="A0A6C0BXU8"/>
<dbReference type="SUPFAM" id="SSF51998">
    <property type="entry name" value="PFL-like glycyl radical enzymes"/>
    <property type="match status" value="2"/>
</dbReference>
<evidence type="ECO:0000256" key="6">
    <source>
        <dbReference type="ARBA" id="ARBA00023002"/>
    </source>
</evidence>
<keyword evidence="4" id="KW-0547">Nucleotide-binding</keyword>
<evidence type="ECO:0000256" key="8">
    <source>
        <dbReference type="SAM" id="MobiDB-lite"/>
    </source>
</evidence>
<dbReference type="InterPro" id="IPR013346">
    <property type="entry name" value="NrdE_NrdA_C"/>
</dbReference>
<dbReference type="UniPathway" id="UPA00326"/>
<reference evidence="10" key="1">
    <citation type="journal article" date="2020" name="Nature">
        <title>Giant virus diversity and host interactions through global metagenomics.</title>
        <authorList>
            <person name="Schulz F."/>
            <person name="Roux S."/>
            <person name="Paez-Espino D."/>
            <person name="Jungbluth S."/>
            <person name="Walsh D.A."/>
            <person name="Denef V.J."/>
            <person name="McMahon K.D."/>
            <person name="Konstantinidis K.T."/>
            <person name="Eloe-Fadrosh E.A."/>
            <person name="Kyrpides N.C."/>
            <person name="Woyke T."/>
        </authorList>
    </citation>
    <scope>NUCLEOTIDE SEQUENCE</scope>
    <source>
        <strain evidence="10">GVMAG-M-3300020166-18</strain>
    </source>
</reference>
<keyword evidence="7" id="KW-0215">Deoxyribonucleotide synthesis</keyword>
<dbReference type="GO" id="GO:0005971">
    <property type="term" value="C:ribonucleoside-diphosphate reductase complex"/>
    <property type="evidence" value="ECO:0007669"/>
    <property type="project" value="TreeGrafter"/>
</dbReference>
<proteinExistence type="inferred from homology"/>
<dbReference type="SUPFAM" id="SSF48168">
    <property type="entry name" value="R1 subunit of ribonucleotide reductase, N-terminal domain"/>
    <property type="match status" value="1"/>
</dbReference>
<dbReference type="GO" id="GO:0005524">
    <property type="term" value="F:ATP binding"/>
    <property type="evidence" value="ECO:0007669"/>
    <property type="project" value="UniProtKB-KW"/>
</dbReference>
<evidence type="ECO:0000256" key="1">
    <source>
        <dbReference type="ARBA" id="ARBA00010406"/>
    </source>
</evidence>
<evidence type="ECO:0000256" key="7">
    <source>
        <dbReference type="ARBA" id="ARBA00023116"/>
    </source>
</evidence>
<sequence>MDDNEMYVTKRNNKVEVISFDKILKRVKNIGKKEQLNIKYSSLVMKVIDQLHDKIQTTKIDELTAEQCTMLSTTHPDYGKMAAHIVVSNHHKNTPNSFTEAVNKLHAFKDVRGIKHPLVSNKLWSVTRQHGQEINNMIDYERDFLIDYFGFKTLEKSYLMRVNGKIIERPQHMWMRVSIGIHGNHLEKVKETYELMSQKYFTHATPTLFNAGTRLEQLSSCYLLGMEDDSIDGIYNTLKDTALISKCAGGIGLHIHNIRGVGSHIKGTNGVSNGIVPMLKVFNNTARYVDQGGGRRNGSFAIYLEPWHIDIESFLDLKKNHGDEEQRCRDLFYGLWIPDLFMKRVHTDGEWLLCCPNECTELYEKYGEDFETLYEDYERRHREGQLQSGRIIKARDLWFRILDSQMETGTPYLLYKDAANIKSNQKNLGTIKSSNLCTEIIEYSDSEETAVCNLASIGLTQFVDNNNIFDYEKLTSVVKTITYNLNKIIDINYYPTEKTKRSNLLHRPIGIGVQGLADVFILMNVPFASPEAKIINKKIFETIYFSAVTESNRIAQERQENKYIKLFKEAYNAKLLHFRNDDPHCTEFDIDFNKLNNIMKKDWLAIFGESYIQSIGLPGSQWRIKKDLYKILGEDFITQAEFKNLDGTYEGAYSSFIGSPMSQGLFQFDLWAGEHTSPCGYDWNVLKEKITCYGMRNSLLVAPMPTASTSQILGNNECFEPLTSNIYSRRTGAGEFVMANKYLINELSNMGLWTPELKNNIIENKGSVQQCECIPAELREKYKIVWEISMKDVIEMAADRGKYICQSQSMNLWMEDPTYKTLTSMHFFAWNKGLKTGMYYLRRKAKHQAQQFTIVPTTNVEGDSGQTAGHSGQTAISGQTAGHSGQTAGHSANSGQTQEPDICEMCSS</sequence>
<keyword evidence="3" id="KW-0021">Allosteric enzyme</keyword>
<dbReference type="Pfam" id="PF02867">
    <property type="entry name" value="Ribonuc_red_lgC"/>
    <property type="match status" value="2"/>
</dbReference>
<feature type="compositionally biased region" description="Polar residues" evidence="8">
    <location>
        <begin position="859"/>
        <end position="899"/>
    </location>
</feature>
<dbReference type="Pfam" id="PF03477">
    <property type="entry name" value="ATP-cone"/>
    <property type="match status" value="1"/>
</dbReference>
<keyword evidence="6" id="KW-0560">Oxidoreductase</keyword>
<dbReference type="PROSITE" id="PS51161">
    <property type="entry name" value="ATP_CONE"/>
    <property type="match status" value="1"/>
</dbReference>
<evidence type="ECO:0000256" key="2">
    <source>
        <dbReference type="ARBA" id="ARBA00012274"/>
    </source>
</evidence>
<feature type="region of interest" description="Disordered" evidence="8">
    <location>
        <begin position="859"/>
        <end position="900"/>
    </location>
</feature>
<keyword evidence="5" id="KW-0067">ATP-binding</keyword>
<evidence type="ECO:0000313" key="10">
    <source>
        <dbReference type="EMBL" id="QHS96369.1"/>
    </source>
</evidence>
<dbReference type="PRINTS" id="PR01183">
    <property type="entry name" value="RIBORDTASEM1"/>
</dbReference>
<dbReference type="PANTHER" id="PTHR11573:SF6">
    <property type="entry name" value="RIBONUCLEOSIDE-DIPHOSPHATE REDUCTASE LARGE SUBUNIT"/>
    <property type="match status" value="1"/>
</dbReference>
<accession>A0A6C0BXU8</accession>
<dbReference type="InterPro" id="IPR005144">
    <property type="entry name" value="ATP-cone_dom"/>
</dbReference>
<organism evidence="10">
    <name type="scientific">viral metagenome</name>
    <dbReference type="NCBI Taxonomy" id="1070528"/>
    <lineage>
        <taxon>unclassified sequences</taxon>
        <taxon>metagenomes</taxon>
        <taxon>organismal metagenomes</taxon>
    </lineage>
</organism>
<dbReference type="NCBIfam" id="TIGR02506">
    <property type="entry name" value="NrdE_NrdA"/>
    <property type="match status" value="1"/>
</dbReference>
<dbReference type="PANTHER" id="PTHR11573">
    <property type="entry name" value="RIBONUCLEOSIDE-DIPHOSPHATE REDUCTASE LARGE CHAIN"/>
    <property type="match status" value="1"/>
</dbReference>
<name>A0A6C0BXU8_9ZZZZ</name>
<dbReference type="InterPro" id="IPR039718">
    <property type="entry name" value="Rrm1"/>
</dbReference>
<protein>
    <recommendedName>
        <fullName evidence="2">ribonucleoside-diphosphate reductase</fullName>
        <ecNumber evidence="2">1.17.4.1</ecNumber>
    </recommendedName>
</protein>
<feature type="domain" description="ATP-cone" evidence="9">
    <location>
        <begin position="6"/>
        <end position="96"/>
    </location>
</feature>
<dbReference type="CDD" id="cd01679">
    <property type="entry name" value="RNR_I"/>
    <property type="match status" value="1"/>
</dbReference>
<evidence type="ECO:0000256" key="5">
    <source>
        <dbReference type="ARBA" id="ARBA00022840"/>
    </source>
</evidence>
<evidence type="ECO:0000259" key="9">
    <source>
        <dbReference type="PROSITE" id="PS51161"/>
    </source>
</evidence>
<dbReference type="InterPro" id="IPR008926">
    <property type="entry name" value="RNR_R1-su_N"/>
</dbReference>
<evidence type="ECO:0000256" key="3">
    <source>
        <dbReference type="ARBA" id="ARBA00022533"/>
    </source>
</evidence>
<dbReference type="Gene3D" id="3.20.70.20">
    <property type="match status" value="1"/>
</dbReference>
<dbReference type="EC" id="1.17.4.1" evidence="2"/>
<dbReference type="GO" id="GO:0004748">
    <property type="term" value="F:ribonucleoside-diphosphate reductase activity, thioredoxin disulfide as acceptor"/>
    <property type="evidence" value="ECO:0007669"/>
    <property type="project" value="UniProtKB-EC"/>
</dbReference>
<comment type="similarity">
    <text evidence="1">Belongs to the ribonucleoside diphosphate reductase large chain family.</text>
</comment>
<dbReference type="InterPro" id="IPR013509">
    <property type="entry name" value="RNR_lsu_N"/>
</dbReference>
<dbReference type="EMBL" id="MN739271">
    <property type="protein sequence ID" value="QHS96369.1"/>
    <property type="molecule type" value="Genomic_DNA"/>
</dbReference>
<evidence type="ECO:0000256" key="4">
    <source>
        <dbReference type="ARBA" id="ARBA00022741"/>
    </source>
</evidence>
<dbReference type="Pfam" id="PF00317">
    <property type="entry name" value="Ribonuc_red_lgN"/>
    <property type="match status" value="1"/>
</dbReference>
<dbReference type="InterPro" id="IPR000788">
    <property type="entry name" value="RNR_lg_C"/>
</dbReference>
<dbReference type="PROSITE" id="PS00089">
    <property type="entry name" value="RIBORED_LARGE"/>
    <property type="match status" value="1"/>
</dbReference>
<dbReference type="GO" id="GO:0009263">
    <property type="term" value="P:deoxyribonucleotide biosynthetic process"/>
    <property type="evidence" value="ECO:0007669"/>
    <property type="project" value="UniProtKB-KW"/>
</dbReference>